<evidence type="ECO:0000256" key="1">
    <source>
        <dbReference type="ARBA" id="ARBA00006700"/>
    </source>
</evidence>
<keyword evidence="3" id="KW-0687">Ribonucleoprotein</keyword>
<dbReference type="GO" id="GO:0005762">
    <property type="term" value="C:mitochondrial large ribosomal subunit"/>
    <property type="evidence" value="ECO:0007669"/>
    <property type="project" value="TreeGrafter"/>
</dbReference>
<evidence type="ECO:0000256" key="2">
    <source>
        <dbReference type="ARBA" id="ARBA00022980"/>
    </source>
</evidence>
<dbReference type="OrthoDB" id="275582at2759"/>
<dbReference type="Gene3D" id="3.30.70.330">
    <property type="match status" value="1"/>
</dbReference>
<dbReference type="InterPro" id="IPR012678">
    <property type="entry name" value="Ribosomal_uL23/eL15/eS24_sf"/>
</dbReference>
<sequence>MSRLAELPISRQLLEHPSRIKILKFGEKKIYLPRFKVVLIRTPHLSPYHAKFRVPINFTKFDLRDYLYNGYQVRAHSIRSYIKKGTVQNNNQIMHHMLHRQTTSFWYRTEHEKYMTIEMDQPFEWPKEPEDLTPWGGVYNKEADMKKDVWGPGKDVEMRRKDQKELRFQAVELLQGKKKGLKGWEEIRPQKRITADEGEYRIKA</sequence>
<dbReference type="PANTHER" id="PTHR12059">
    <property type="entry name" value="RIBOSOMAL PROTEIN L23-RELATED"/>
    <property type="match status" value="1"/>
</dbReference>
<evidence type="ECO:0000313" key="5">
    <source>
        <dbReference type="EMBL" id="KAF2746487.1"/>
    </source>
</evidence>
<protein>
    <recommendedName>
        <fullName evidence="4">Large ribosomal subunit protein uL23m</fullName>
    </recommendedName>
</protein>
<keyword evidence="2" id="KW-0689">Ribosomal protein</keyword>
<dbReference type="EMBL" id="MU006577">
    <property type="protein sequence ID" value="KAF2746487.1"/>
    <property type="molecule type" value="Genomic_DNA"/>
</dbReference>
<dbReference type="GO" id="GO:0003735">
    <property type="term" value="F:structural constituent of ribosome"/>
    <property type="evidence" value="ECO:0007669"/>
    <property type="project" value="InterPro"/>
</dbReference>
<dbReference type="Proteomes" id="UP000799440">
    <property type="component" value="Unassembled WGS sequence"/>
</dbReference>
<dbReference type="GO" id="GO:0032543">
    <property type="term" value="P:mitochondrial translation"/>
    <property type="evidence" value="ECO:0007669"/>
    <property type="project" value="TreeGrafter"/>
</dbReference>
<comment type="similarity">
    <text evidence="1">Belongs to the universal ribosomal protein uL23 family.</text>
</comment>
<dbReference type="AlphaFoldDB" id="A0A6A6VBG4"/>
<keyword evidence="6" id="KW-1185">Reference proteome</keyword>
<dbReference type="InterPro" id="IPR012677">
    <property type="entry name" value="Nucleotide-bd_a/b_plait_sf"/>
</dbReference>
<name>A0A6A6VBG4_9PLEO</name>
<organism evidence="5 6">
    <name type="scientific">Sporormia fimetaria CBS 119925</name>
    <dbReference type="NCBI Taxonomy" id="1340428"/>
    <lineage>
        <taxon>Eukaryota</taxon>
        <taxon>Fungi</taxon>
        <taxon>Dikarya</taxon>
        <taxon>Ascomycota</taxon>
        <taxon>Pezizomycotina</taxon>
        <taxon>Dothideomycetes</taxon>
        <taxon>Pleosporomycetidae</taxon>
        <taxon>Pleosporales</taxon>
        <taxon>Sporormiaceae</taxon>
        <taxon>Sporormia</taxon>
    </lineage>
</organism>
<dbReference type="SUPFAM" id="SSF54189">
    <property type="entry name" value="Ribosomal proteins S24e, L23 and L15e"/>
    <property type="match status" value="1"/>
</dbReference>
<accession>A0A6A6VBG4</accession>
<dbReference type="InterPro" id="IPR013025">
    <property type="entry name" value="Ribosomal_uL23-like"/>
</dbReference>
<evidence type="ECO:0000256" key="3">
    <source>
        <dbReference type="ARBA" id="ARBA00023274"/>
    </source>
</evidence>
<reference evidence="5" key="1">
    <citation type="journal article" date="2020" name="Stud. Mycol.">
        <title>101 Dothideomycetes genomes: a test case for predicting lifestyles and emergence of pathogens.</title>
        <authorList>
            <person name="Haridas S."/>
            <person name="Albert R."/>
            <person name="Binder M."/>
            <person name="Bloem J."/>
            <person name="Labutti K."/>
            <person name="Salamov A."/>
            <person name="Andreopoulos B."/>
            <person name="Baker S."/>
            <person name="Barry K."/>
            <person name="Bills G."/>
            <person name="Bluhm B."/>
            <person name="Cannon C."/>
            <person name="Castanera R."/>
            <person name="Culley D."/>
            <person name="Daum C."/>
            <person name="Ezra D."/>
            <person name="Gonzalez J."/>
            <person name="Henrissat B."/>
            <person name="Kuo A."/>
            <person name="Liang C."/>
            <person name="Lipzen A."/>
            <person name="Lutzoni F."/>
            <person name="Magnuson J."/>
            <person name="Mondo S."/>
            <person name="Nolan M."/>
            <person name="Ohm R."/>
            <person name="Pangilinan J."/>
            <person name="Park H.-J."/>
            <person name="Ramirez L."/>
            <person name="Alfaro M."/>
            <person name="Sun H."/>
            <person name="Tritt A."/>
            <person name="Yoshinaga Y."/>
            <person name="Zwiers L.-H."/>
            <person name="Turgeon B."/>
            <person name="Goodwin S."/>
            <person name="Spatafora J."/>
            <person name="Crous P."/>
            <person name="Grigoriev I."/>
        </authorList>
    </citation>
    <scope>NUCLEOTIDE SEQUENCE</scope>
    <source>
        <strain evidence="5">CBS 119925</strain>
    </source>
</reference>
<proteinExistence type="inferred from homology"/>
<evidence type="ECO:0000256" key="4">
    <source>
        <dbReference type="ARBA" id="ARBA00039977"/>
    </source>
</evidence>
<evidence type="ECO:0000313" key="6">
    <source>
        <dbReference type="Proteomes" id="UP000799440"/>
    </source>
</evidence>
<dbReference type="PANTHER" id="PTHR12059:SF5">
    <property type="entry name" value="LARGE RIBOSOMAL SUBUNIT PROTEIN UL23M"/>
    <property type="match status" value="1"/>
</dbReference>
<gene>
    <name evidence="5" type="ORF">M011DRAFT_468591</name>
</gene>